<evidence type="ECO:0000256" key="8">
    <source>
        <dbReference type="ARBA" id="ARBA00022989"/>
    </source>
</evidence>
<evidence type="ECO:0000259" key="11">
    <source>
        <dbReference type="PROSITE" id="PS50928"/>
    </source>
</evidence>
<sequence>MTRAKTRASRVLALSAAVILGLMVSGCTSTNYTWSWYILSPFDVRGQQNLWFLLAGFGTTVGLSVAASLISMALGIGIALLSFARWRSLRLAARSYVEVFRAIPILVFILWVFYGLPILTGVQFDVLTTGLVCLAISDSAFTSEIFRSGLQSLDKGQPEAARSLGLGPVRTMRLVVLPQVIRAILPALGNQFVYVLKMSSLVSVIGLQELTRRANELTLVEYRPLEIYTFLVAEYLVLILIISWLVRRLEVKLRLRTNGR</sequence>
<protein>
    <recommendedName>
        <fullName evidence="11">ABC transmembrane type-1 domain-containing protein</fullName>
    </recommendedName>
</protein>
<dbReference type="InterPro" id="IPR000515">
    <property type="entry name" value="MetI-like"/>
</dbReference>
<name>A0A0F5QAX5_9HYPH</name>
<reference evidence="12 13" key="1">
    <citation type="submission" date="2015-03" db="EMBL/GenBank/DDBJ databases">
        <authorList>
            <person name="Lepp D."/>
            <person name="Hassan Y.I."/>
            <person name="Li X.-Z."/>
            <person name="Zhou T."/>
        </authorList>
    </citation>
    <scope>NUCLEOTIDE SEQUENCE [LARGE SCALE GENOMIC DNA]</scope>
    <source>
        <strain evidence="12 13">E84</strain>
    </source>
</reference>
<evidence type="ECO:0000256" key="5">
    <source>
        <dbReference type="ARBA" id="ARBA00022475"/>
    </source>
</evidence>
<dbReference type="PROSITE" id="PS51257">
    <property type="entry name" value="PROKAR_LIPOPROTEIN"/>
    <property type="match status" value="1"/>
</dbReference>
<keyword evidence="5" id="KW-1003">Cell membrane</keyword>
<comment type="caution">
    <text evidence="12">The sequence shown here is derived from an EMBL/GenBank/DDBJ whole genome shotgun (WGS) entry which is preliminary data.</text>
</comment>
<dbReference type="Proteomes" id="UP000033411">
    <property type="component" value="Unassembled WGS sequence"/>
</dbReference>
<dbReference type="PROSITE" id="PS50928">
    <property type="entry name" value="ABC_TM1"/>
    <property type="match status" value="1"/>
</dbReference>
<evidence type="ECO:0000256" key="1">
    <source>
        <dbReference type="ARBA" id="ARBA00003159"/>
    </source>
</evidence>
<dbReference type="STRING" id="1293439.WH87_10820"/>
<evidence type="ECO:0000256" key="7">
    <source>
        <dbReference type="ARBA" id="ARBA00022970"/>
    </source>
</evidence>
<dbReference type="OrthoDB" id="9814902at2"/>
<evidence type="ECO:0000256" key="3">
    <source>
        <dbReference type="ARBA" id="ARBA00010072"/>
    </source>
</evidence>
<evidence type="ECO:0000313" key="13">
    <source>
        <dbReference type="Proteomes" id="UP000033411"/>
    </source>
</evidence>
<dbReference type="PATRIC" id="fig|1293439.3.peg.1753"/>
<comment type="function">
    <text evidence="1">Part of the binding-protein-dependent transport system for glutamine; probably responsible for the translocation of the substrate across the membrane.</text>
</comment>
<accession>A0A0F5QAX5</accession>
<evidence type="ECO:0000256" key="6">
    <source>
        <dbReference type="ARBA" id="ARBA00022692"/>
    </source>
</evidence>
<feature type="transmembrane region" description="Helical" evidence="10">
    <location>
        <begin position="95"/>
        <end position="114"/>
    </location>
</feature>
<dbReference type="GO" id="GO:0043190">
    <property type="term" value="C:ATP-binding cassette (ABC) transporter complex"/>
    <property type="evidence" value="ECO:0007669"/>
    <property type="project" value="InterPro"/>
</dbReference>
<dbReference type="SUPFAM" id="SSF161098">
    <property type="entry name" value="MetI-like"/>
    <property type="match status" value="1"/>
</dbReference>
<gene>
    <name evidence="12" type="ORF">WH87_10820</name>
</gene>
<keyword evidence="8 10" id="KW-1133">Transmembrane helix</keyword>
<dbReference type="PANTHER" id="PTHR30614:SF20">
    <property type="entry name" value="GLUTAMINE TRANSPORT SYSTEM PERMEASE PROTEIN GLNP"/>
    <property type="match status" value="1"/>
</dbReference>
<dbReference type="InterPro" id="IPR010065">
    <property type="entry name" value="AA_ABC_transptr_permease_3TM"/>
</dbReference>
<evidence type="ECO:0000256" key="9">
    <source>
        <dbReference type="ARBA" id="ARBA00023136"/>
    </source>
</evidence>
<dbReference type="CDD" id="cd06261">
    <property type="entry name" value="TM_PBP2"/>
    <property type="match status" value="1"/>
</dbReference>
<comment type="similarity">
    <text evidence="3">Belongs to the binding-protein-dependent transport system permease family. HisMQ subfamily.</text>
</comment>
<dbReference type="EMBL" id="LANJ01000016">
    <property type="protein sequence ID" value="KKC38095.1"/>
    <property type="molecule type" value="Genomic_DNA"/>
</dbReference>
<dbReference type="InterPro" id="IPR043429">
    <property type="entry name" value="ArtM/GltK/GlnP/TcyL/YhdX-like"/>
</dbReference>
<feature type="transmembrane region" description="Helical" evidence="10">
    <location>
        <begin position="50"/>
        <end position="83"/>
    </location>
</feature>
<keyword evidence="4 10" id="KW-0813">Transport</keyword>
<keyword evidence="13" id="KW-1185">Reference proteome</keyword>
<evidence type="ECO:0000256" key="10">
    <source>
        <dbReference type="RuleBase" id="RU363032"/>
    </source>
</evidence>
<dbReference type="Pfam" id="PF00528">
    <property type="entry name" value="BPD_transp_1"/>
    <property type="match status" value="1"/>
</dbReference>
<keyword evidence="7" id="KW-0029">Amino-acid transport</keyword>
<evidence type="ECO:0000256" key="4">
    <source>
        <dbReference type="ARBA" id="ARBA00022448"/>
    </source>
</evidence>
<evidence type="ECO:0000313" key="12">
    <source>
        <dbReference type="EMBL" id="KKC38095.1"/>
    </source>
</evidence>
<dbReference type="Gene3D" id="1.10.3720.10">
    <property type="entry name" value="MetI-like"/>
    <property type="match status" value="1"/>
</dbReference>
<feature type="transmembrane region" description="Helical" evidence="10">
    <location>
        <begin position="227"/>
        <end position="246"/>
    </location>
</feature>
<dbReference type="GO" id="GO:0006865">
    <property type="term" value="P:amino acid transport"/>
    <property type="evidence" value="ECO:0007669"/>
    <property type="project" value="UniProtKB-KW"/>
</dbReference>
<dbReference type="RefSeq" id="WP_046139147.1">
    <property type="nucleotide sequence ID" value="NZ_LANJ01000016.1"/>
</dbReference>
<organism evidence="12 13">
    <name type="scientific">Devosia epidermidihirudinis</name>
    <dbReference type="NCBI Taxonomy" id="1293439"/>
    <lineage>
        <taxon>Bacteria</taxon>
        <taxon>Pseudomonadati</taxon>
        <taxon>Pseudomonadota</taxon>
        <taxon>Alphaproteobacteria</taxon>
        <taxon>Hyphomicrobiales</taxon>
        <taxon>Devosiaceae</taxon>
        <taxon>Devosia</taxon>
    </lineage>
</organism>
<comment type="subcellular location">
    <subcellularLocation>
        <location evidence="2">Cell inner membrane</location>
        <topology evidence="2">Multi-pass membrane protein</topology>
    </subcellularLocation>
    <subcellularLocation>
        <location evidence="10">Cell membrane</location>
        <topology evidence="10">Multi-pass membrane protein</topology>
    </subcellularLocation>
</comment>
<dbReference type="InterPro" id="IPR035906">
    <property type="entry name" value="MetI-like_sf"/>
</dbReference>
<dbReference type="NCBIfam" id="TIGR01726">
    <property type="entry name" value="HEQRo_perm_3TM"/>
    <property type="match status" value="1"/>
</dbReference>
<proteinExistence type="inferred from homology"/>
<dbReference type="PANTHER" id="PTHR30614">
    <property type="entry name" value="MEMBRANE COMPONENT OF AMINO ACID ABC TRANSPORTER"/>
    <property type="match status" value="1"/>
</dbReference>
<evidence type="ECO:0000256" key="2">
    <source>
        <dbReference type="ARBA" id="ARBA00004429"/>
    </source>
</evidence>
<dbReference type="GO" id="GO:0022857">
    <property type="term" value="F:transmembrane transporter activity"/>
    <property type="evidence" value="ECO:0007669"/>
    <property type="project" value="InterPro"/>
</dbReference>
<keyword evidence="6 10" id="KW-0812">Transmembrane</keyword>
<dbReference type="AlphaFoldDB" id="A0A0F5QAX5"/>
<keyword evidence="9 10" id="KW-0472">Membrane</keyword>
<feature type="domain" description="ABC transmembrane type-1" evidence="11">
    <location>
        <begin position="57"/>
        <end position="246"/>
    </location>
</feature>